<evidence type="ECO:0000313" key="1">
    <source>
        <dbReference type="EMBL" id="ETS06216.1"/>
    </source>
</evidence>
<protein>
    <submittedName>
        <fullName evidence="1">Uncharacterized protein</fullName>
    </submittedName>
</protein>
<dbReference type="Proteomes" id="UP000024376">
    <property type="component" value="Unassembled WGS sequence"/>
</dbReference>
<reference evidence="2" key="1">
    <citation type="journal article" date="2013" name="Ind. Biotechnol.">
        <title>Comparative genomics analysis of Trichoderma reesei strains.</title>
        <authorList>
            <person name="Koike H."/>
            <person name="Aerts A."/>
            <person name="LaButti K."/>
            <person name="Grigoriev I.V."/>
            <person name="Baker S.E."/>
        </authorList>
    </citation>
    <scope>NUCLEOTIDE SEQUENCE [LARGE SCALE GENOMIC DNA]</scope>
    <source>
        <strain evidence="2">ATCC 56765 / BCRC 32924 / NRRL 11460 / Rut C-30</strain>
    </source>
</reference>
<dbReference type="HOGENOM" id="CLU_2832993_0_0_1"/>
<dbReference type="AlphaFoldDB" id="A0A024SML5"/>
<name>A0A024SML5_HYPJR</name>
<gene>
    <name evidence="1" type="ORF">M419DRAFT_116947</name>
</gene>
<organism evidence="1 2">
    <name type="scientific">Hypocrea jecorina (strain ATCC 56765 / BCRC 32924 / NRRL 11460 / Rut C-30)</name>
    <name type="common">Trichoderma reesei</name>
    <dbReference type="NCBI Taxonomy" id="1344414"/>
    <lineage>
        <taxon>Eukaryota</taxon>
        <taxon>Fungi</taxon>
        <taxon>Dikarya</taxon>
        <taxon>Ascomycota</taxon>
        <taxon>Pezizomycotina</taxon>
        <taxon>Sordariomycetes</taxon>
        <taxon>Hypocreomycetidae</taxon>
        <taxon>Hypocreales</taxon>
        <taxon>Hypocreaceae</taxon>
        <taxon>Trichoderma</taxon>
    </lineage>
</organism>
<dbReference type="KEGG" id="trr:M419DRAFT_116947"/>
<sequence>MEVLRELGNEWYVSSIGSGVFIMCWTPSRRLGVVDSDTPVSWTFCIFVFGSSAWRGVGGTGDLLNI</sequence>
<evidence type="ECO:0000313" key="2">
    <source>
        <dbReference type="Proteomes" id="UP000024376"/>
    </source>
</evidence>
<dbReference type="EMBL" id="KI911139">
    <property type="protein sequence ID" value="ETS06216.1"/>
    <property type="molecule type" value="Genomic_DNA"/>
</dbReference>
<accession>A0A024SML5</accession>
<proteinExistence type="predicted"/>